<dbReference type="EMBL" id="MPRK01000196">
    <property type="protein sequence ID" value="OOZ38277.1"/>
    <property type="molecule type" value="Genomic_DNA"/>
</dbReference>
<evidence type="ECO:0000313" key="1">
    <source>
        <dbReference type="EMBL" id="OOZ38277.1"/>
    </source>
</evidence>
<comment type="caution">
    <text evidence="1">The sequence shown here is derived from an EMBL/GenBank/DDBJ whole genome shotgun (WGS) entry which is preliminary data.</text>
</comment>
<keyword evidence="2" id="KW-1185">Reference proteome</keyword>
<sequence>MVLFSTDTLALSPIQPEQPVPIPFHKDGKVTWDYPYRFQPDNREEWKNAVEMDPLNWFFGSDPLRKDSKLLYELVKSNPRLFEILPDSYYTNELIEHYSKNSDKRSLELKSKAIFRSMPDHSAKPSHTDIDVANGYYYGIRKLAEATPGKHYIILEEQYEWYLIRKGHTYQGTEDEQMSSFEMLTNPMGLSYEDYDLNRDDYWVHKSHVKLVPFHLKVKEELLTFINYSNGDTDAGSLYEVTRDTPEGPVVERLFFSEKPKNNLT</sequence>
<reference evidence="1 2" key="1">
    <citation type="submission" date="2016-11" db="EMBL/GenBank/DDBJ databases">
        <title>Mixed transmission modes and dynamic genome evolution in an obligate animal-bacterial symbiosis.</title>
        <authorList>
            <person name="Russell S.L."/>
            <person name="Corbett-Detig R.B."/>
            <person name="Cavanaugh C.M."/>
        </authorList>
    </citation>
    <scope>NUCLEOTIDE SEQUENCE [LARGE SCALE GENOMIC DNA]</scope>
    <source>
        <strain evidence="1">Sp-SM6</strain>
    </source>
</reference>
<proteinExistence type="predicted"/>
<protein>
    <submittedName>
        <fullName evidence="1">Uncharacterized protein</fullName>
    </submittedName>
</protein>
<organism evidence="1 2">
    <name type="scientific">Solemya elarraichensis gill symbiont</name>
    <dbReference type="NCBI Taxonomy" id="1918949"/>
    <lineage>
        <taxon>Bacteria</taxon>
        <taxon>Pseudomonadati</taxon>
        <taxon>Pseudomonadota</taxon>
        <taxon>Gammaproteobacteria</taxon>
        <taxon>sulfur-oxidizing symbionts</taxon>
    </lineage>
</organism>
<dbReference type="Proteomes" id="UP000190198">
    <property type="component" value="Unassembled WGS sequence"/>
</dbReference>
<name>A0A1T2KZK1_9GAMM</name>
<accession>A0A1T2KZK1</accession>
<gene>
    <name evidence="1" type="ORF">BOW52_08885</name>
</gene>
<evidence type="ECO:0000313" key="2">
    <source>
        <dbReference type="Proteomes" id="UP000190198"/>
    </source>
</evidence>
<dbReference type="AlphaFoldDB" id="A0A1T2KZK1"/>